<name>A0A370DKH7_9GAMM</name>
<dbReference type="AlphaFoldDB" id="A0A370DKH7"/>
<dbReference type="GO" id="GO:0042834">
    <property type="term" value="F:peptidoglycan binding"/>
    <property type="evidence" value="ECO:0007669"/>
    <property type="project" value="InterPro"/>
</dbReference>
<dbReference type="EMBL" id="QFXE01000013">
    <property type="protein sequence ID" value="RDH85405.1"/>
    <property type="molecule type" value="Genomic_DNA"/>
</dbReference>
<sequence length="318" mass="34996">MKWLFFLLLLANIGVFIWAYPQQPVSRNGHLSSDGVATLILLSEVPVEVEPQSEQKFEILNDLPVEVTEEPAAPSASEESLTPRPEPAQTIVADSGETYGEVTPEPVLEKGSEEEKQEAELPAVAVLEPQIAKPIILPVEEIVTTDEPEKALVDTTTCVSIGPLPKRAMVDTLSIRLLAMDVKTRLKTESVKEQAGYWVVVPPQKDRAAAVATVKRLKGAGVTDLWRFTSGELAHAISLGLFRNEDRAEARKKLIADKGFNVEVRPRVRKQSSYRLEYSYKNTPPISDDKWGSLTQAFPGIERNVIDCGNVATSGIKE</sequence>
<evidence type="ECO:0000313" key="3">
    <source>
        <dbReference type="Proteomes" id="UP000254771"/>
    </source>
</evidence>
<reference evidence="2 3" key="1">
    <citation type="journal article" date="2018" name="ISME J.">
        <title>Endosymbiont genomes yield clues of tubeworm success.</title>
        <authorList>
            <person name="Li Y."/>
            <person name="Liles M.R."/>
            <person name="Halanych K.M."/>
        </authorList>
    </citation>
    <scope>NUCLEOTIDE SEQUENCE [LARGE SCALE GENOMIC DNA]</scope>
    <source>
        <strain evidence="2">A1462</strain>
    </source>
</reference>
<dbReference type="Proteomes" id="UP000254771">
    <property type="component" value="Unassembled WGS sequence"/>
</dbReference>
<feature type="region of interest" description="Disordered" evidence="1">
    <location>
        <begin position="91"/>
        <end position="119"/>
    </location>
</feature>
<proteinExistence type="predicted"/>
<evidence type="ECO:0000313" key="2">
    <source>
        <dbReference type="EMBL" id="RDH85405.1"/>
    </source>
</evidence>
<dbReference type="SUPFAM" id="SSF110997">
    <property type="entry name" value="Sporulation related repeat"/>
    <property type="match status" value="1"/>
</dbReference>
<comment type="caution">
    <text evidence="2">The sequence shown here is derived from an EMBL/GenBank/DDBJ whole genome shotgun (WGS) entry which is preliminary data.</text>
</comment>
<organism evidence="2 3">
    <name type="scientific">endosymbiont of Escarpia spicata</name>
    <dbReference type="NCBI Taxonomy" id="2200908"/>
    <lineage>
        <taxon>Bacteria</taxon>
        <taxon>Pseudomonadati</taxon>
        <taxon>Pseudomonadota</taxon>
        <taxon>Gammaproteobacteria</taxon>
        <taxon>sulfur-oxidizing symbionts</taxon>
    </lineage>
</organism>
<dbReference type="InterPro" id="IPR036680">
    <property type="entry name" value="SPOR-like_sf"/>
</dbReference>
<gene>
    <name evidence="2" type="ORF">DIZ78_10640</name>
</gene>
<evidence type="ECO:0000256" key="1">
    <source>
        <dbReference type="SAM" id="MobiDB-lite"/>
    </source>
</evidence>
<evidence type="ECO:0008006" key="4">
    <source>
        <dbReference type="Google" id="ProtNLM"/>
    </source>
</evidence>
<protein>
    <recommendedName>
        <fullName evidence="4">SPOR domain-containing protein</fullName>
    </recommendedName>
</protein>
<accession>A0A370DKH7</accession>
<keyword evidence="3" id="KW-1185">Reference proteome</keyword>